<accession>A0ABD0YCR8</accession>
<dbReference type="PROSITE" id="PS00134">
    <property type="entry name" value="TRYPSIN_HIS"/>
    <property type="match status" value="1"/>
</dbReference>
<dbReference type="CDD" id="cd00190">
    <property type="entry name" value="Tryp_SPc"/>
    <property type="match status" value="1"/>
</dbReference>
<dbReference type="PROSITE" id="PS00135">
    <property type="entry name" value="TRYPSIN_SER"/>
    <property type="match status" value="1"/>
</dbReference>
<dbReference type="GO" id="GO:0008236">
    <property type="term" value="F:serine-type peptidase activity"/>
    <property type="evidence" value="ECO:0007669"/>
    <property type="project" value="UniProtKB-KW"/>
</dbReference>
<keyword evidence="6" id="KW-0645">Protease</keyword>
<keyword evidence="6" id="KW-0378">Hydrolase</keyword>
<dbReference type="Pfam" id="PF00089">
    <property type="entry name" value="Trypsin"/>
    <property type="match status" value="1"/>
</dbReference>
<dbReference type="GO" id="GO:0006508">
    <property type="term" value="P:proteolysis"/>
    <property type="evidence" value="ECO:0007669"/>
    <property type="project" value="UniProtKB-KW"/>
</dbReference>
<evidence type="ECO:0000256" key="1">
    <source>
        <dbReference type="ARBA" id="ARBA00004613"/>
    </source>
</evidence>
<dbReference type="InterPro" id="IPR001314">
    <property type="entry name" value="Peptidase_S1A"/>
</dbReference>
<dbReference type="FunFam" id="2.40.10.10:FF:000054">
    <property type="entry name" value="Complement C1r subcomponent"/>
    <property type="match status" value="1"/>
</dbReference>
<keyword evidence="6" id="KW-0720">Serine protease</keyword>
<dbReference type="InterPro" id="IPR018114">
    <property type="entry name" value="TRYPSIN_HIS"/>
</dbReference>
<dbReference type="AlphaFoldDB" id="A0ABD0YCR8"/>
<evidence type="ECO:0000256" key="3">
    <source>
        <dbReference type="ARBA" id="ARBA00022729"/>
    </source>
</evidence>
<evidence type="ECO:0000313" key="9">
    <source>
        <dbReference type="Proteomes" id="UP001558652"/>
    </source>
</evidence>
<evidence type="ECO:0000256" key="2">
    <source>
        <dbReference type="ARBA" id="ARBA00022525"/>
    </source>
</evidence>
<comment type="subcellular location">
    <subcellularLocation>
        <location evidence="1">Secreted</location>
    </subcellularLocation>
</comment>
<keyword evidence="2" id="KW-0964">Secreted</keyword>
<feature type="domain" description="Peptidase S1" evidence="7">
    <location>
        <begin position="1"/>
        <end position="227"/>
    </location>
</feature>
<keyword evidence="4" id="KW-1015">Disulfide bond</keyword>
<dbReference type="PANTHER" id="PTHR24252:SF7">
    <property type="entry name" value="HYALIN"/>
    <property type="match status" value="1"/>
</dbReference>
<dbReference type="PROSITE" id="PS50240">
    <property type="entry name" value="TRYPSIN_DOM"/>
    <property type="match status" value="1"/>
</dbReference>
<evidence type="ECO:0000259" key="7">
    <source>
        <dbReference type="PROSITE" id="PS50240"/>
    </source>
</evidence>
<sequence length="229" mass="25895">MVALMEVYPSGRTYQFCGGTIVSDRHIITAAHCIVGLKNTIYIRVGEHDLGRIYESPHTENYHLSEIIAHPGYDDVTSKHDIAILVTKERIRFHTYVSPACLPHKPMDLVDKYVKVTGWGDLQFQGDASEVLRKVFLRVIPLDQCAKKYLKINNRLDTIRPTQFCTFGWKKDSCQGDSGGPVTWVDPETNRYTLAGVVSFGVGCATTMPGVNTDVFSYMPWIQKEIHRE</sequence>
<protein>
    <recommendedName>
        <fullName evidence="7">Peptidase S1 domain-containing protein</fullName>
    </recommendedName>
</protein>
<evidence type="ECO:0000256" key="5">
    <source>
        <dbReference type="ARBA" id="ARBA00023180"/>
    </source>
</evidence>
<dbReference type="EMBL" id="JBFDAA010000010">
    <property type="protein sequence ID" value="KAL1124474.1"/>
    <property type="molecule type" value="Genomic_DNA"/>
</dbReference>
<proteinExistence type="predicted"/>
<evidence type="ECO:0000256" key="4">
    <source>
        <dbReference type="ARBA" id="ARBA00023157"/>
    </source>
</evidence>
<comment type="caution">
    <text evidence="8">The sequence shown here is derived from an EMBL/GenBank/DDBJ whole genome shotgun (WGS) entry which is preliminary data.</text>
</comment>
<dbReference type="Gene3D" id="2.40.10.10">
    <property type="entry name" value="Trypsin-like serine proteases"/>
    <property type="match status" value="1"/>
</dbReference>
<evidence type="ECO:0000256" key="6">
    <source>
        <dbReference type="RuleBase" id="RU363034"/>
    </source>
</evidence>
<dbReference type="SMART" id="SM00020">
    <property type="entry name" value="Tryp_SPc"/>
    <property type="match status" value="1"/>
</dbReference>
<dbReference type="InterPro" id="IPR043504">
    <property type="entry name" value="Peptidase_S1_PA_chymotrypsin"/>
</dbReference>
<reference evidence="8 9" key="1">
    <citation type="submission" date="2024-07" db="EMBL/GenBank/DDBJ databases">
        <title>Chromosome-level genome assembly of the water stick insect Ranatra chinensis (Heteroptera: Nepidae).</title>
        <authorList>
            <person name="Liu X."/>
        </authorList>
    </citation>
    <scope>NUCLEOTIDE SEQUENCE [LARGE SCALE GENOMIC DNA]</scope>
    <source>
        <strain evidence="8">Cailab_2021Rc</strain>
        <tissue evidence="8">Muscle</tissue>
    </source>
</reference>
<dbReference type="InterPro" id="IPR033116">
    <property type="entry name" value="TRYPSIN_SER"/>
</dbReference>
<name>A0ABD0YCR8_9HEMI</name>
<dbReference type="Proteomes" id="UP001558652">
    <property type="component" value="Unassembled WGS sequence"/>
</dbReference>
<keyword evidence="3" id="KW-0732">Signal</keyword>
<organism evidence="8 9">
    <name type="scientific">Ranatra chinensis</name>
    <dbReference type="NCBI Taxonomy" id="642074"/>
    <lineage>
        <taxon>Eukaryota</taxon>
        <taxon>Metazoa</taxon>
        <taxon>Ecdysozoa</taxon>
        <taxon>Arthropoda</taxon>
        <taxon>Hexapoda</taxon>
        <taxon>Insecta</taxon>
        <taxon>Pterygota</taxon>
        <taxon>Neoptera</taxon>
        <taxon>Paraneoptera</taxon>
        <taxon>Hemiptera</taxon>
        <taxon>Heteroptera</taxon>
        <taxon>Panheteroptera</taxon>
        <taxon>Nepomorpha</taxon>
        <taxon>Nepidae</taxon>
        <taxon>Ranatrinae</taxon>
        <taxon>Ranatra</taxon>
    </lineage>
</organism>
<gene>
    <name evidence="8" type="ORF">AAG570_001100</name>
</gene>
<dbReference type="FunFam" id="2.40.10.10:FF:000068">
    <property type="entry name" value="transmembrane protease serine 2"/>
    <property type="match status" value="1"/>
</dbReference>
<dbReference type="PANTHER" id="PTHR24252">
    <property type="entry name" value="ACROSIN-RELATED"/>
    <property type="match status" value="1"/>
</dbReference>
<evidence type="ECO:0000313" key="8">
    <source>
        <dbReference type="EMBL" id="KAL1124474.1"/>
    </source>
</evidence>
<dbReference type="InterPro" id="IPR009003">
    <property type="entry name" value="Peptidase_S1_PA"/>
</dbReference>
<keyword evidence="5" id="KW-0325">Glycoprotein</keyword>
<dbReference type="SUPFAM" id="SSF50494">
    <property type="entry name" value="Trypsin-like serine proteases"/>
    <property type="match status" value="1"/>
</dbReference>
<keyword evidence="9" id="KW-1185">Reference proteome</keyword>
<dbReference type="PRINTS" id="PR00722">
    <property type="entry name" value="CHYMOTRYPSIN"/>
</dbReference>
<dbReference type="InterPro" id="IPR001254">
    <property type="entry name" value="Trypsin_dom"/>
</dbReference>
<dbReference type="GO" id="GO:0005576">
    <property type="term" value="C:extracellular region"/>
    <property type="evidence" value="ECO:0007669"/>
    <property type="project" value="UniProtKB-SubCell"/>
</dbReference>